<dbReference type="KEGG" id="pph:Ppha_2054"/>
<dbReference type="HOGENOM" id="CLU_3064490_0_0_10"/>
<evidence type="ECO:0000313" key="2">
    <source>
        <dbReference type="Proteomes" id="UP000002724"/>
    </source>
</evidence>
<accession>B4SCQ6</accession>
<sequence>MKRWLVQESQVACEPKEMLDGRMAEVASEPLHEISGEIMMQSTFRKDYLFFDR</sequence>
<dbReference type="EMBL" id="CP001110">
    <property type="protein sequence ID" value="ACF44261.1"/>
    <property type="molecule type" value="Genomic_DNA"/>
</dbReference>
<gene>
    <name evidence="1" type="ordered locus">Ppha_2054</name>
</gene>
<organism evidence="1 2">
    <name type="scientific">Pelodictyon phaeoclathratiforme (strain DSM 5477 / BU-1)</name>
    <dbReference type="NCBI Taxonomy" id="324925"/>
    <lineage>
        <taxon>Bacteria</taxon>
        <taxon>Pseudomonadati</taxon>
        <taxon>Chlorobiota</taxon>
        <taxon>Chlorobiia</taxon>
        <taxon>Chlorobiales</taxon>
        <taxon>Chlorobiaceae</taxon>
        <taxon>Chlorobium/Pelodictyon group</taxon>
        <taxon>Pelodictyon</taxon>
    </lineage>
</organism>
<name>B4SCQ6_PELPB</name>
<keyword evidence="2" id="KW-1185">Reference proteome</keyword>
<protein>
    <submittedName>
        <fullName evidence="1">Uncharacterized protein</fullName>
    </submittedName>
</protein>
<proteinExistence type="predicted"/>
<reference evidence="1 2" key="1">
    <citation type="submission" date="2008-06" db="EMBL/GenBank/DDBJ databases">
        <title>Complete sequence of Pelodictyon phaeoclathratiforme BU-1.</title>
        <authorList>
            <consortium name="US DOE Joint Genome Institute"/>
            <person name="Lucas S."/>
            <person name="Copeland A."/>
            <person name="Lapidus A."/>
            <person name="Glavina del Rio T."/>
            <person name="Dalin E."/>
            <person name="Tice H."/>
            <person name="Bruce D."/>
            <person name="Goodwin L."/>
            <person name="Pitluck S."/>
            <person name="Schmutz J."/>
            <person name="Larimer F."/>
            <person name="Land M."/>
            <person name="Hauser L."/>
            <person name="Kyrpides N."/>
            <person name="Mikhailova N."/>
            <person name="Liu Z."/>
            <person name="Li T."/>
            <person name="Zhao F."/>
            <person name="Overmann J."/>
            <person name="Bryant D.A."/>
            <person name="Richardson P."/>
        </authorList>
    </citation>
    <scope>NUCLEOTIDE SEQUENCE [LARGE SCALE GENOMIC DNA]</scope>
    <source>
        <strain evidence="2">DSM 5477 / BU-1</strain>
    </source>
</reference>
<dbReference type="Proteomes" id="UP000002724">
    <property type="component" value="Chromosome"/>
</dbReference>
<dbReference type="STRING" id="324925.Ppha_2054"/>
<dbReference type="AlphaFoldDB" id="B4SCQ6"/>
<evidence type="ECO:0000313" key="1">
    <source>
        <dbReference type="EMBL" id="ACF44261.1"/>
    </source>
</evidence>